<dbReference type="PANTHER" id="PTHR10272:SF0">
    <property type="entry name" value="PLATELET-ACTIVATING FACTOR ACETYLHYDROLASE"/>
    <property type="match status" value="1"/>
</dbReference>
<dbReference type="Proteomes" id="UP000286746">
    <property type="component" value="Unassembled WGS sequence"/>
</dbReference>
<feature type="compositionally biased region" description="Basic and acidic residues" evidence="4">
    <location>
        <begin position="1"/>
        <end position="12"/>
    </location>
</feature>
<evidence type="ECO:0000256" key="3">
    <source>
        <dbReference type="ARBA" id="ARBA00023098"/>
    </source>
</evidence>
<gene>
    <name evidence="5" type="ORF">GKJPGBOP_02054</name>
</gene>
<protein>
    <submittedName>
        <fullName evidence="5">Lipase</fullName>
    </submittedName>
</protein>
<dbReference type="RefSeq" id="WP_125053780.1">
    <property type="nucleotide sequence ID" value="NZ_BHZD01000001.1"/>
</dbReference>
<keyword evidence="6" id="KW-1185">Reference proteome</keyword>
<keyword evidence="3" id="KW-0443">Lipid metabolism</keyword>
<dbReference type="InterPro" id="IPR029058">
    <property type="entry name" value="AB_hydrolase_fold"/>
</dbReference>
<evidence type="ECO:0000313" key="6">
    <source>
        <dbReference type="Proteomes" id="UP000286746"/>
    </source>
</evidence>
<evidence type="ECO:0000256" key="2">
    <source>
        <dbReference type="ARBA" id="ARBA00022963"/>
    </source>
</evidence>
<evidence type="ECO:0000256" key="4">
    <source>
        <dbReference type="SAM" id="MobiDB-lite"/>
    </source>
</evidence>
<dbReference type="SUPFAM" id="SSF53474">
    <property type="entry name" value="alpha/beta-Hydrolases"/>
    <property type="match status" value="1"/>
</dbReference>
<keyword evidence="1" id="KW-0378">Hydrolase</keyword>
<dbReference type="EMBL" id="BHZD01000001">
    <property type="protein sequence ID" value="GCD42394.1"/>
    <property type="molecule type" value="Genomic_DNA"/>
</dbReference>
<sequence>MARTSDIARDTDGTASAGRTVPGLELPPPTGRHAVGVRTAHLVDDGRADPFRPGRPRELMAQLWYPARAEAGQAPGRYVSDAMSPLVVDGWEEEPGCSGLPRDTAARVLVHGTADAPPAPEARGCPLVLLSPGHGRYRADLTALGEDLASRGFLVAALDHPADAIGVEFPDGRIVPYREPDGLADGDTGDLSGRYLDVRAADLSFARARLTAPGFWWHALLDPARAGVAGHSLGGAAAAEAMRLDPGFTAGVNLDGFPYGDVLRTGLERPFLLCQFTPDDPDFPEETQALGRLWNVLRGPRHHLLVEGGGHGSATDLDALAGPLGYREFTDAEEYAFALGSLPGGRGTEITRACVGGFFEERLRGAQGFLEALPPEVTVVG</sequence>
<dbReference type="PANTHER" id="PTHR10272">
    <property type="entry name" value="PLATELET-ACTIVATING FACTOR ACETYLHYDROLASE"/>
    <property type="match status" value="1"/>
</dbReference>
<dbReference type="GO" id="GO:0003847">
    <property type="term" value="F:1-alkyl-2-acetylglycerophosphocholine esterase activity"/>
    <property type="evidence" value="ECO:0007669"/>
    <property type="project" value="TreeGrafter"/>
</dbReference>
<comment type="caution">
    <text evidence="5">The sequence shown here is derived from an EMBL/GenBank/DDBJ whole genome shotgun (WGS) entry which is preliminary data.</text>
</comment>
<keyword evidence="2" id="KW-0442">Lipid degradation</keyword>
<dbReference type="GO" id="GO:0016042">
    <property type="term" value="P:lipid catabolic process"/>
    <property type="evidence" value="ECO:0007669"/>
    <property type="project" value="UniProtKB-KW"/>
</dbReference>
<organism evidence="5 6">
    <name type="scientific">Streptomyces paromomycinus</name>
    <name type="common">Streptomyces rimosus subsp. paromomycinus</name>
    <dbReference type="NCBI Taxonomy" id="92743"/>
    <lineage>
        <taxon>Bacteria</taxon>
        <taxon>Bacillati</taxon>
        <taxon>Actinomycetota</taxon>
        <taxon>Actinomycetes</taxon>
        <taxon>Kitasatosporales</taxon>
        <taxon>Streptomycetaceae</taxon>
        <taxon>Streptomyces</taxon>
    </lineage>
</organism>
<evidence type="ECO:0000313" key="5">
    <source>
        <dbReference type="EMBL" id="GCD42394.1"/>
    </source>
</evidence>
<dbReference type="AlphaFoldDB" id="A0A401VZ89"/>
<dbReference type="Gene3D" id="3.40.50.1820">
    <property type="entry name" value="alpha/beta hydrolase"/>
    <property type="match status" value="1"/>
</dbReference>
<feature type="region of interest" description="Disordered" evidence="4">
    <location>
        <begin position="1"/>
        <end position="33"/>
    </location>
</feature>
<name>A0A401VZ89_STREY</name>
<reference evidence="5 6" key="1">
    <citation type="submission" date="2018-11" db="EMBL/GenBank/DDBJ databases">
        <title>Whole genome sequence of Streptomyces paromomycinus NBRC 15454(T).</title>
        <authorList>
            <person name="Komaki H."/>
            <person name="Tamura T."/>
        </authorList>
    </citation>
    <scope>NUCLEOTIDE SEQUENCE [LARGE SCALE GENOMIC DNA]</scope>
    <source>
        <strain evidence="5 6">NBRC 15454</strain>
    </source>
</reference>
<accession>A0A401VZ89</accession>
<evidence type="ECO:0000256" key="1">
    <source>
        <dbReference type="ARBA" id="ARBA00022801"/>
    </source>
</evidence>
<proteinExistence type="predicted"/>